<evidence type="ECO:0000256" key="1">
    <source>
        <dbReference type="ARBA" id="ARBA00007824"/>
    </source>
</evidence>
<evidence type="ECO:0000256" key="4">
    <source>
        <dbReference type="ARBA" id="ARBA00023098"/>
    </source>
</evidence>
<organism evidence="6 7">
    <name type="scientific">Pomacea canaliculata</name>
    <name type="common">Golden apple snail</name>
    <dbReference type="NCBI Taxonomy" id="400727"/>
    <lineage>
        <taxon>Eukaryota</taxon>
        <taxon>Metazoa</taxon>
        <taxon>Spiralia</taxon>
        <taxon>Lophotrochozoa</taxon>
        <taxon>Mollusca</taxon>
        <taxon>Gastropoda</taxon>
        <taxon>Caenogastropoda</taxon>
        <taxon>Architaenioglossa</taxon>
        <taxon>Ampullarioidea</taxon>
        <taxon>Ampullariidae</taxon>
        <taxon>Pomacea</taxon>
    </lineage>
</organism>
<dbReference type="Proteomes" id="UP000245119">
    <property type="component" value="Linkage Group LG11"/>
</dbReference>
<dbReference type="InterPro" id="IPR051496">
    <property type="entry name" value="H-rev107_PLA/AT"/>
</dbReference>
<dbReference type="PANTHER" id="PTHR13943:SF77">
    <property type="entry name" value="LRAT DOMAIN-CONTAINING PROTEIN"/>
    <property type="match status" value="1"/>
</dbReference>
<comment type="similarity">
    <text evidence="1">Belongs to the H-rev107 family.</text>
</comment>
<gene>
    <name evidence="6" type="ORF">C0Q70_18311</name>
</gene>
<sequence length="158" mass="17926">MASREVTRHNREVLASLDVGDLVEFPRGNYSHWAVYLGGKDVIHLAGDDNDGLNAQLNPTYLTSFSGQCFNKAIVRIDSFYHVAGTDKAQRSNILDEKKQPLPRRQIVQRALSKLGEEGYNILMKNCEHFATWCRYGEASSDQVEFWVDKATQKCNVM</sequence>
<reference evidence="6 7" key="1">
    <citation type="submission" date="2018-04" db="EMBL/GenBank/DDBJ databases">
        <title>The genome of golden apple snail Pomacea canaliculata provides insight into stress tolerance and invasive adaptation.</title>
        <authorList>
            <person name="Liu C."/>
            <person name="Liu B."/>
            <person name="Ren Y."/>
            <person name="Zhang Y."/>
            <person name="Wang H."/>
            <person name="Li S."/>
            <person name="Jiang F."/>
            <person name="Yin L."/>
            <person name="Zhang G."/>
            <person name="Qian W."/>
            <person name="Fan W."/>
        </authorList>
    </citation>
    <scope>NUCLEOTIDE SEQUENCE [LARGE SCALE GENOMIC DNA]</scope>
    <source>
        <strain evidence="6">SZHN2017</strain>
        <tissue evidence="6">Muscle</tissue>
    </source>
</reference>
<protein>
    <recommendedName>
        <fullName evidence="5">LRAT domain-containing protein</fullName>
    </recommendedName>
</protein>
<dbReference type="GO" id="GO:0016410">
    <property type="term" value="F:N-acyltransferase activity"/>
    <property type="evidence" value="ECO:0007669"/>
    <property type="project" value="TreeGrafter"/>
</dbReference>
<evidence type="ECO:0000313" key="6">
    <source>
        <dbReference type="EMBL" id="PVD22497.1"/>
    </source>
</evidence>
<comment type="caution">
    <text evidence="6">The sequence shown here is derived from an EMBL/GenBank/DDBJ whole genome shotgun (WGS) entry which is preliminary data.</text>
</comment>
<name>A0A2T7NMU0_POMCA</name>
<evidence type="ECO:0000256" key="2">
    <source>
        <dbReference type="ARBA" id="ARBA00022679"/>
    </source>
</evidence>
<dbReference type="Gene3D" id="3.90.1720.10">
    <property type="entry name" value="endopeptidase domain like (from Nostoc punctiforme)"/>
    <property type="match status" value="1"/>
</dbReference>
<dbReference type="STRING" id="400727.A0A2T7NMU0"/>
<keyword evidence="7" id="KW-1185">Reference proteome</keyword>
<dbReference type="GO" id="GO:0008970">
    <property type="term" value="F:phospholipase A1 activity"/>
    <property type="evidence" value="ECO:0007669"/>
    <property type="project" value="TreeGrafter"/>
</dbReference>
<dbReference type="AlphaFoldDB" id="A0A2T7NMU0"/>
<proteinExistence type="inferred from homology"/>
<evidence type="ECO:0000259" key="5">
    <source>
        <dbReference type="PROSITE" id="PS51934"/>
    </source>
</evidence>
<feature type="domain" description="LRAT" evidence="5">
    <location>
        <begin position="22"/>
        <end position="143"/>
    </location>
</feature>
<keyword evidence="3" id="KW-0378">Hydrolase</keyword>
<dbReference type="OrthoDB" id="421951at2759"/>
<dbReference type="OMA" id="NVITANC"/>
<accession>A0A2T7NMU0</accession>
<dbReference type="Pfam" id="PF04970">
    <property type="entry name" value="LRAT"/>
    <property type="match status" value="1"/>
</dbReference>
<dbReference type="PANTHER" id="PTHR13943">
    <property type="entry name" value="HRAS-LIKE SUPPRESSOR - RELATED"/>
    <property type="match status" value="1"/>
</dbReference>
<dbReference type="GO" id="GO:0070292">
    <property type="term" value="P:N-acylphosphatidylethanolamine metabolic process"/>
    <property type="evidence" value="ECO:0007669"/>
    <property type="project" value="TreeGrafter"/>
</dbReference>
<dbReference type="EMBL" id="PZQS01000011">
    <property type="protein sequence ID" value="PVD22497.1"/>
    <property type="molecule type" value="Genomic_DNA"/>
</dbReference>
<dbReference type="InterPro" id="IPR007053">
    <property type="entry name" value="LRAT_dom"/>
</dbReference>
<dbReference type="GO" id="GO:0005737">
    <property type="term" value="C:cytoplasm"/>
    <property type="evidence" value="ECO:0007669"/>
    <property type="project" value="TreeGrafter"/>
</dbReference>
<keyword evidence="4" id="KW-0443">Lipid metabolism</keyword>
<keyword evidence="2" id="KW-0808">Transferase</keyword>
<evidence type="ECO:0000256" key="3">
    <source>
        <dbReference type="ARBA" id="ARBA00022801"/>
    </source>
</evidence>
<dbReference type="PROSITE" id="PS51934">
    <property type="entry name" value="LRAT"/>
    <property type="match status" value="1"/>
</dbReference>
<evidence type="ECO:0000313" key="7">
    <source>
        <dbReference type="Proteomes" id="UP000245119"/>
    </source>
</evidence>
<dbReference type="GO" id="GO:0004623">
    <property type="term" value="F:phospholipase A2 activity"/>
    <property type="evidence" value="ECO:0007669"/>
    <property type="project" value="TreeGrafter"/>
</dbReference>